<proteinExistence type="predicted"/>
<dbReference type="AlphaFoldDB" id="A0AAE1BQW4"/>
<evidence type="ECO:0000313" key="2">
    <source>
        <dbReference type="Proteomes" id="UP001286313"/>
    </source>
</evidence>
<dbReference type="Proteomes" id="UP001286313">
    <property type="component" value="Unassembled WGS sequence"/>
</dbReference>
<keyword evidence="2" id="KW-1185">Reference proteome</keyword>
<sequence length="325" mass="36409">MVIVMNMNGTHGSGAGHPIRVHSFNVIKDSLPNNPPKFILPKPVRSIQECSGACTTFNNNECLAFSLNPIPEGQRCSLFHKTSTVKISEANSDEITEILKSLWEKLGPLQPQDLNFYRSTSTATSATNPTAATTTTTTTPTVIYRIVNNKGSSDPKPEQCEISNWAAVVFVLEKDKSSDNAFKMHYILCKTFPSIAFTIESNVATNPSVQCPENYAIVGIRAMKGNKPNWEDAESVEGICKQMEGWTINYDNCFELSDPEHPSKWQRDEFNIGKEHEWNRYFECPDKTLAVQIVTEKDGSKQKYKTVKCCPIQEKNNNPDSEEKD</sequence>
<protein>
    <submittedName>
        <fullName evidence="1">Uncharacterized protein</fullName>
    </submittedName>
</protein>
<organism evidence="1 2">
    <name type="scientific">Petrolisthes cinctipes</name>
    <name type="common">Flat porcelain crab</name>
    <dbReference type="NCBI Taxonomy" id="88211"/>
    <lineage>
        <taxon>Eukaryota</taxon>
        <taxon>Metazoa</taxon>
        <taxon>Ecdysozoa</taxon>
        <taxon>Arthropoda</taxon>
        <taxon>Crustacea</taxon>
        <taxon>Multicrustacea</taxon>
        <taxon>Malacostraca</taxon>
        <taxon>Eumalacostraca</taxon>
        <taxon>Eucarida</taxon>
        <taxon>Decapoda</taxon>
        <taxon>Pleocyemata</taxon>
        <taxon>Anomura</taxon>
        <taxon>Galatheoidea</taxon>
        <taxon>Porcellanidae</taxon>
        <taxon>Petrolisthes</taxon>
    </lineage>
</organism>
<accession>A0AAE1BQW4</accession>
<name>A0AAE1BQW4_PETCI</name>
<reference evidence="1" key="1">
    <citation type="submission" date="2023-10" db="EMBL/GenBank/DDBJ databases">
        <title>Genome assemblies of two species of porcelain crab, Petrolisthes cinctipes and Petrolisthes manimaculis (Anomura: Porcellanidae).</title>
        <authorList>
            <person name="Angst P."/>
        </authorList>
    </citation>
    <scope>NUCLEOTIDE SEQUENCE</scope>
    <source>
        <strain evidence="1">PB745_01</strain>
        <tissue evidence="1">Gill</tissue>
    </source>
</reference>
<evidence type="ECO:0000313" key="1">
    <source>
        <dbReference type="EMBL" id="KAK3855080.1"/>
    </source>
</evidence>
<dbReference type="EMBL" id="JAWQEG010006363">
    <property type="protein sequence ID" value="KAK3855080.1"/>
    <property type="molecule type" value="Genomic_DNA"/>
</dbReference>
<gene>
    <name evidence="1" type="ORF">Pcinc_038496</name>
</gene>
<comment type="caution">
    <text evidence="1">The sequence shown here is derived from an EMBL/GenBank/DDBJ whole genome shotgun (WGS) entry which is preliminary data.</text>
</comment>